<dbReference type="Gene3D" id="1.10.10.10">
    <property type="entry name" value="Winged helix-like DNA-binding domain superfamily/Winged helix DNA-binding domain"/>
    <property type="match status" value="1"/>
</dbReference>
<accession>A0ABW6WKX8</accession>
<dbReference type="Pfam" id="PF12802">
    <property type="entry name" value="MarR_2"/>
    <property type="match status" value="1"/>
</dbReference>
<evidence type="ECO:0000313" key="6">
    <source>
        <dbReference type="Proteomes" id="UP001602245"/>
    </source>
</evidence>
<dbReference type="InterPro" id="IPR036390">
    <property type="entry name" value="WH_DNA-bd_sf"/>
</dbReference>
<proteinExistence type="predicted"/>
<reference evidence="5 6" key="1">
    <citation type="submission" date="2024-10" db="EMBL/GenBank/DDBJ databases">
        <title>The Natural Products Discovery Center: Release of the First 8490 Sequenced Strains for Exploring Actinobacteria Biosynthetic Diversity.</title>
        <authorList>
            <person name="Kalkreuter E."/>
            <person name="Kautsar S.A."/>
            <person name="Yang D."/>
            <person name="Bader C.D."/>
            <person name="Teijaro C.N."/>
            <person name="Fluegel L."/>
            <person name="Davis C.M."/>
            <person name="Simpson J.R."/>
            <person name="Lauterbach L."/>
            <person name="Steele A.D."/>
            <person name="Gui C."/>
            <person name="Meng S."/>
            <person name="Li G."/>
            <person name="Viehrig K."/>
            <person name="Ye F."/>
            <person name="Su P."/>
            <person name="Kiefer A.F."/>
            <person name="Nichols A."/>
            <person name="Cepeda A.J."/>
            <person name="Yan W."/>
            <person name="Fan B."/>
            <person name="Jiang Y."/>
            <person name="Adhikari A."/>
            <person name="Zheng C.-J."/>
            <person name="Schuster L."/>
            <person name="Cowan T.M."/>
            <person name="Smanski M.J."/>
            <person name="Chevrette M.G."/>
            <person name="De Carvalho L.P.S."/>
            <person name="Shen B."/>
        </authorList>
    </citation>
    <scope>NUCLEOTIDE SEQUENCE [LARGE SCALE GENOMIC DNA]</scope>
    <source>
        <strain evidence="5 6">NPDC000087</strain>
    </source>
</reference>
<dbReference type="Proteomes" id="UP001602245">
    <property type="component" value="Unassembled WGS sequence"/>
</dbReference>
<evidence type="ECO:0000259" key="4">
    <source>
        <dbReference type="PROSITE" id="PS50995"/>
    </source>
</evidence>
<keyword evidence="6" id="KW-1185">Reference proteome</keyword>
<evidence type="ECO:0000256" key="2">
    <source>
        <dbReference type="ARBA" id="ARBA00023125"/>
    </source>
</evidence>
<comment type="caution">
    <text evidence="5">The sequence shown here is derived from an EMBL/GenBank/DDBJ whole genome shotgun (WGS) entry which is preliminary data.</text>
</comment>
<dbReference type="PANTHER" id="PTHR42756">
    <property type="entry name" value="TRANSCRIPTIONAL REGULATOR, MARR"/>
    <property type="match status" value="1"/>
</dbReference>
<dbReference type="SMART" id="SM00347">
    <property type="entry name" value="HTH_MARR"/>
    <property type="match status" value="1"/>
</dbReference>
<dbReference type="InterPro" id="IPR036388">
    <property type="entry name" value="WH-like_DNA-bd_sf"/>
</dbReference>
<evidence type="ECO:0000256" key="1">
    <source>
        <dbReference type="ARBA" id="ARBA00023015"/>
    </source>
</evidence>
<evidence type="ECO:0000313" key="5">
    <source>
        <dbReference type="EMBL" id="MFF5293953.1"/>
    </source>
</evidence>
<dbReference type="PRINTS" id="PR00598">
    <property type="entry name" value="HTHMARR"/>
</dbReference>
<feature type="domain" description="HTH marR-type" evidence="4">
    <location>
        <begin position="3"/>
        <end position="132"/>
    </location>
</feature>
<sequence length="139" mass="15384">MLDDRLGYLLKHAQMALAARTAESLGPLGINGRELAVLTVLGAGPALAQQQAAAKLNVDRTTMVDLVDALERKGLVERRSDPKDRRRNLVHLTALGQKTQAEGNRLYQETERALLTEEDGRDLKRLLRRLLEASTSEES</sequence>
<keyword evidence="2" id="KW-0238">DNA-binding</keyword>
<organism evidence="5 6">
    <name type="scientific">Paractinoplanes globisporus</name>
    <dbReference type="NCBI Taxonomy" id="113565"/>
    <lineage>
        <taxon>Bacteria</taxon>
        <taxon>Bacillati</taxon>
        <taxon>Actinomycetota</taxon>
        <taxon>Actinomycetes</taxon>
        <taxon>Micromonosporales</taxon>
        <taxon>Micromonosporaceae</taxon>
        <taxon>Paractinoplanes</taxon>
    </lineage>
</organism>
<keyword evidence="1" id="KW-0805">Transcription regulation</keyword>
<protein>
    <submittedName>
        <fullName evidence="5">MarR family winged helix-turn-helix transcriptional regulator</fullName>
    </submittedName>
</protein>
<evidence type="ECO:0000256" key="3">
    <source>
        <dbReference type="ARBA" id="ARBA00023163"/>
    </source>
</evidence>
<dbReference type="InterPro" id="IPR000835">
    <property type="entry name" value="HTH_MarR-typ"/>
</dbReference>
<keyword evidence="3" id="KW-0804">Transcription</keyword>
<dbReference type="RefSeq" id="WP_020512813.1">
    <property type="nucleotide sequence ID" value="NZ_JBIAZU010000005.1"/>
</dbReference>
<name>A0ABW6WKX8_9ACTN</name>
<dbReference type="SUPFAM" id="SSF46785">
    <property type="entry name" value="Winged helix' DNA-binding domain"/>
    <property type="match status" value="1"/>
</dbReference>
<gene>
    <name evidence="5" type="ORF">ACFY35_31350</name>
</gene>
<dbReference type="PANTHER" id="PTHR42756:SF1">
    <property type="entry name" value="TRANSCRIPTIONAL REPRESSOR OF EMRAB OPERON"/>
    <property type="match status" value="1"/>
</dbReference>
<dbReference type="EMBL" id="JBIAZU010000005">
    <property type="protein sequence ID" value="MFF5293953.1"/>
    <property type="molecule type" value="Genomic_DNA"/>
</dbReference>
<dbReference type="PROSITE" id="PS50995">
    <property type="entry name" value="HTH_MARR_2"/>
    <property type="match status" value="1"/>
</dbReference>